<dbReference type="GeneID" id="28218245"/>
<dbReference type="RefSeq" id="YP_009259367.1">
    <property type="nucleotide sequence ID" value="NC_030392.1"/>
</dbReference>
<feature type="compositionally biased region" description="Polar residues" evidence="1">
    <location>
        <begin position="647"/>
        <end position="661"/>
    </location>
</feature>
<keyword evidence="3" id="KW-1185">Reference proteome</keyword>
<dbReference type="Pfam" id="PF05518">
    <property type="entry name" value="Totivirus_coat"/>
    <property type="match status" value="1"/>
</dbReference>
<reference evidence="2 3" key="1">
    <citation type="submission" date="2015-07" db="EMBL/GenBank/DDBJ databases">
        <title>Characterization of a victorivirus and two mitoviruses co-infecting Sclerotinia nivalis.</title>
        <authorList>
            <person name="Wu M."/>
            <person name="Li G."/>
        </authorList>
    </citation>
    <scope>NUCLEOTIDE SEQUENCE [LARGE SCALE GENOMIC DNA]</scope>
    <source>
        <strain evidence="2">SsSn-1.v</strain>
    </source>
</reference>
<name>A0A192ABA0_9VIRU</name>
<feature type="region of interest" description="Disordered" evidence="1">
    <location>
        <begin position="643"/>
        <end position="765"/>
    </location>
</feature>
<protein>
    <submittedName>
        <fullName evidence="2">Coat protein</fullName>
    </submittedName>
</protein>
<accession>A0A192ABA0</accession>
<keyword evidence="2" id="KW-0946">Virion</keyword>
<dbReference type="InterPro" id="IPR008871">
    <property type="entry name" value="Totivirus_coat"/>
</dbReference>
<keyword evidence="2" id="KW-0167">Capsid protein</keyword>
<dbReference type="OrthoDB" id="2774at10239"/>
<feature type="compositionally biased region" description="Pro residues" evidence="1">
    <location>
        <begin position="738"/>
        <end position="765"/>
    </location>
</feature>
<feature type="compositionally biased region" description="Pro residues" evidence="1">
    <location>
        <begin position="718"/>
        <end position="727"/>
    </location>
</feature>
<dbReference type="Proteomes" id="UP000202021">
    <property type="component" value="Segment"/>
</dbReference>
<proteinExistence type="predicted"/>
<dbReference type="EMBL" id="KT365894">
    <property type="protein sequence ID" value="ANJ77667.1"/>
    <property type="molecule type" value="Genomic_RNA"/>
</dbReference>
<sequence>MTTVIRNSFLASVLASPRGGYIENDNTYRRYKSNVRTSSTIGGNEDSRLVQILYEVGRSKNSKGRALARPGEDDPLIEAGYPTANALAEDFVGLSKKFTNFSATFEFSSHAAIVERLARGLAASSIFDDVDSSDLRAGRTLVINALGTYDGPVNSLTSSVFIPRLVNSAITGDVFSVLANAAAGEGAEIATDIIELDALTRQPIVPEVEATALSRAIVDALRILGANMIACDQGPLFALALTRGLHKVLTVVGHTDEGAVSRDLLRCGSFSVPFGDIHYGLEPYAGIPALSTNSSYGRAAYVDSLALSTAALVAHCDPGQIYDGRWLPTFFSGSSSTDTDGRPGDSLDPTDAMTLRNRAQLLSDLPKFSLSYIPALAKLFAAEGNPAIAIAAFNGASSQLSRTTRHLKFASVSPWFWIEPTSLIPHDFVGSVAEHEGFASYGGRDSTRSRHAWEDIQASGVNDTAFSAYHALFRGARACWFFLHWLGNPANGLGSISVRQLDPNAIIHPGPCTAHQQVRDRVEASLPWTDYLWTRGQSPFPAPGEMLNISGTVGFFVKHYTFDDEGLPTVEHVPASHEFLDTTVTLHVGRPIGLSIGASNTPASDARRARTRATRELAAASARAAVFGRPDVSEMPTLTTAPVLRSRNPTLPTHITPNDTPGGTDVTHRSRHQGVGGADASDRLPAGEPRIPVPQHQPVRYPQVPRPAGNQPGGGGPGIPPAPPGPGGPNGDDDDNDPPAPVNPPEGGPPTPPAGAAPPNGPAPI</sequence>
<evidence type="ECO:0000313" key="3">
    <source>
        <dbReference type="Proteomes" id="UP000202021"/>
    </source>
</evidence>
<organism evidence="2 3">
    <name type="scientific">Sclerotinia nivalis victorivirus 1</name>
    <dbReference type="NCBI Taxonomy" id="1859161"/>
    <lineage>
        <taxon>Viruses</taxon>
        <taxon>Riboviria</taxon>
        <taxon>Orthornavirae</taxon>
        <taxon>Duplornaviricota</taxon>
        <taxon>Chrymotiviricetes</taxon>
        <taxon>Ghabrivirales</taxon>
        <taxon>Alphatotivirineae</taxon>
        <taxon>Pseudototiviridae</taxon>
        <taxon>Victorivirus</taxon>
        <taxon>Victorivirus nijyusani</taxon>
    </lineage>
</organism>
<dbReference type="GO" id="GO:0019028">
    <property type="term" value="C:viral capsid"/>
    <property type="evidence" value="ECO:0007669"/>
    <property type="project" value="UniProtKB-KW"/>
</dbReference>
<evidence type="ECO:0000256" key="1">
    <source>
        <dbReference type="SAM" id="MobiDB-lite"/>
    </source>
</evidence>
<evidence type="ECO:0000313" key="2">
    <source>
        <dbReference type="EMBL" id="ANJ77667.1"/>
    </source>
</evidence>
<dbReference type="KEGG" id="vg:28218245"/>